<dbReference type="InterPro" id="IPR028973">
    <property type="entry name" value="PhnB-like"/>
</dbReference>
<dbReference type="Gene3D" id="3.10.180.10">
    <property type="entry name" value="2,3-Dihydroxybiphenyl 1,2-Dioxygenase, domain 1"/>
    <property type="match status" value="1"/>
</dbReference>
<dbReference type="RefSeq" id="WP_281488018.1">
    <property type="nucleotide sequence ID" value="NZ_CP159582.1"/>
</dbReference>
<keyword evidence="4" id="KW-1185">Reference proteome</keyword>
<dbReference type="EMBL" id="JASATX010000001">
    <property type="protein sequence ID" value="MDI2098273.1"/>
    <property type="molecule type" value="Genomic_DNA"/>
</dbReference>
<feature type="domain" description="Glyoxalase/fosfomycin resistance/dioxygenase" evidence="2">
    <location>
        <begin position="4"/>
        <end position="132"/>
    </location>
</feature>
<accession>A0AAW6T870</accession>
<comment type="caution">
    <text evidence="3">The sequence shown here is derived from an EMBL/GenBank/DDBJ whole genome shotgun (WGS) entry which is preliminary data.</text>
</comment>
<dbReference type="SUPFAM" id="SSF54593">
    <property type="entry name" value="Glyoxalase/Bleomycin resistance protein/Dihydroxybiphenyl dioxygenase"/>
    <property type="match status" value="1"/>
</dbReference>
<evidence type="ECO:0000259" key="2">
    <source>
        <dbReference type="Pfam" id="PF00903"/>
    </source>
</evidence>
<proteinExistence type="predicted"/>
<evidence type="ECO:0000256" key="1">
    <source>
        <dbReference type="SAM" id="MobiDB-lite"/>
    </source>
</evidence>
<protein>
    <submittedName>
        <fullName evidence="3">VOC family protein</fullName>
    </submittedName>
</protein>
<organism evidence="3 4">
    <name type="scientific">Ruicaihuangia caeni</name>
    <dbReference type="NCBI Taxonomy" id="3042517"/>
    <lineage>
        <taxon>Bacteria</taxon>
        <taxon>Bacillati</taxon>
        <taxon>Actinomycetota</taxon>
        <taxon>Actinomycetes</taxon>
        <taxon>Micrococcales</taxon>
        <taxon>Microbacteriaceae</taxon>
        <taxon>Ruicaihuangia</taxon>
    </lineage>
</organism>
<gene>
    <name evidence="3" type="ORF">QF206_04745</name>
</gene>
<dbReference type="Proteomes" id="UP001321506">
    <property type="component" value="Unassembled WGS sequence"/>
</dbReference>
<name>A0AAW6T870_9MICO</name>
<dbReference type="InterPro" id="IPR004360">
    <property type="entry name" value="Glyas_Fos-R_dOase_dom"/>
</dbReference>
<dbReference type="InterPro" id="IPR029068">
    <property type="entry name" value="Glyas_Bleomycin-R_OHBP_Dase"/>
</dbReference>
<reference evidence="3 4" key="1">
    <citation type="submission" date="2023-04" db="EMBL/GenBank/DDBJ databases">
        <title>Klugiella caeni sp. nov. isolated from the sludge of biochemical tank.</title>
        <authorList>
            <person name="Geng K."/>
        </authorList>
    </citation>
    <scope>NUCLEOTIDE SEQUENCE [LARGE SCALE GENOMIC DNA]</scope>
    <source>
        <strain evidence="3 4">YN-L-19</strain>
    </source>
</reference>
<evidence type="ECO:0000313" key="4">
    <source>
        <dbReference type="Proteomes" id="UP001321506"/>
    </source>
</evidence>
<evidence type="ECO:0000313" key="3">
    <source>
        <dbReference type="EMBL" id="MDI2098273.1"/>
    </source>
</evidence>
<dbReference type="Pfam" id="PF00903">
    <property type="entry name" value="Glyoxalase"/>
    <property type="match status" value="1"/>
</dbReference>
<dbReference type="PANTHER" id="PTHR33990:SF1">
    <property type="entry name" value="PROTEIN YJDN"/>
    <property type="match status" value="1"/>
</dbReference>
<dbReference type="CDD" id="cd06588">
    <property type="entry name" value="PhnB_like"/>
    <property type="match status" value="1"/>
</dbReference>
<feature type="region of interest" description="Disordered" evidence="1">
    <location>
        <begin position="140"/>
        <end position="162"/>
    </location>
</feature>
<dbReference type="AlphaFoldDB" id="A0AAW6T870"/>
<dbReference type="PANTHER" id="PTHR33990">
    <property type="entry name" value="PROTEIN YJDN-RELATED"/>
    <property type="match status" value="1"/>
</dbReference>
<sequence>MAQLNAYLQFRDNAREAITFYQSVFGGDLTLSTFGEFGITDDPAHSNMVMHAQLMAPGGLALMAADTPPGMDYNGGSSISLSLSGPAGDDALLRGYWEKLLEGGEVREPLAQAPWGDSFGMLRDRFGINWMVNIAGAGEGAAGSGMGESVAEPGGEASGAAD</sequence>